<evidence type="ECO:0000313" key="3">
    <source>
        <dbReference type="Proteomes" id="UP001500426"/>
    </source>
</evidence>
<evidence type="ECO:0000256" key="1">
    <source>
        <dbReference type="SAM" id="SignalP"/>
    </source>
</evidence>
<dbReference type="RefSeq" id="WP_345095301.1">
    <property type="nucleotide sequence ID" value="NZ_BAABCS010000021.1"/>
</dbReference>
<gene>
    <name evidence="2" type="ORF">GCM10022388_25990</name>
</gene>
<keyword evidence="3" id="KW-1185">Reference proteome</keyword>
<organism evidence="2 3">
    <name type="scientific">Flavobacterium chungnamense</name>
    <dbReference type="NCBI Taxonomy" id="706182"/>
    <lineage>
        <taxon>Bacteria</taxon>
        <taxon>Pseudomonadati</taxon>
        <taxon>Bacteroidota</taxon>
        <taxon>Flavobacteriia</taxon>
        <taxon>Flavobacteriales</taxon>
        <taxon>Flavobacteriaceae</taxon>
        <taxon>Flavobacterium</taxon>
    </lineage>
</organism>
<protein>
    <recommendedName>
        <fullName evidence="4">DUF3575 domain-containing protein</fullName>
    </recommendedName>
</protein>
<keyword evidence="1" id="KW-0732">Signal</keyword>
<dbReference type="Pfam" id="PF12099">
    <property type="entry name" value="DUF3575"/>
    <property type="match status" value="1"/>
</dbReference>
<sequence>MRKLLFLTILLCSLFANSQETNKFEFNRNELKSNALFLILGQPEFSYERILNNESGIGVSVNFALEKDFETSFSLTPYYRFYFGKKPAAGFFVEGFAMINTLDIDDETYTSYDYPTNTYTTITDKGDSYTDFALGFGVGFKLLSKKGLVLEANGGIGRNLLNPEKNDYFGHTFVGRGGITVGYRF</sequence>
<name>A0ABP7V2G5_9FLAO</name>
<accession>A0ABP7V2G5</accession>
<comment type="caution">
    <text evidence="2">The sequence shown here is derived from an EMBL/GenBank/DDBJ whole genome shotgun (WGS) entry which is preliminary data.</text>
</comment>
<reference evidence="3" key="1">
    <citation type="journal article" date="2019" name="Int. J. Syst. Evol. Microbiol.">
        <title>The Global Catalogue of Microorganisms (GCM) 10K type strain sequencing project: providing services to taxonomists for standard genome sequencing and annotation.</title>
        <authorList>
            <consortium name="The Broad Institute Genomics Platform"/>
            <consortium name="The Broad Institute Genome Sequencing Center for Infectious Disease"/>
            <person name="Wu L."/>
            <person name="Ma J."/>
        </authorList>
    </citation>
    <scope>NUCLEOTIDE SEQUENCE [LARGE SCALE GENOMIC DNA]</scope>
    <source>
        <strain evidence="3">JCM 17068</strain>
    </source>
</reference>
<feature type="signal peptide" evidence="1">
    <location>
        <begin position="1"/>
        <end position="18"/>
    </location>
</feature>
<proteinExistence type="predicted"/>
<evidence type="ECO:0000313" key="2">
    <source>
        <dbReference type="EMBL" id="GAA4058001.1"/>
    </source>
</evidence>
<dbReference type="InterPro" id="IPR021958">
    <property type="entry name" value="DUF3575"/>
</dbReference>
<feature type="chain" id="PRO_5045471218" description="DUF3575 domain-containing protein" evidence="1">
    <location>
        <begin position="19"/>
        <end position="185"/>
    </location>
</feature>
<dbReference type="Proteomes" id="UP001500426">
    <property type="component" value="Unassembled WGS sequence"/>
</dbReference>
<evidence type="ECO:0008006" key="4">
    <source>
        <dbReference type="Google" id="ProtNLM"/>
    </source>
</evidence>
<dbReference type="EMBL" id="BAABCS010000021">
    <property type="protein sequence ID" value="GAA4058001.1"/>
    <property type="molecule type" value="Genomic_DNA"/>
</dbReference>